<proteinExistence type="predicted"/>
<keyword evidence="3" id="KW-1185">Reference proteome</keyword>
<dbReference type="AlphaFoldDB" id="A0A5N6QB36"/>
<feature type="compositionally biased region" description="Basic and acidic residues" evidence="1">
    <location>
        <begin position="21"/>
        <end position="36"/>
    </location>
</feature>
<dbReference type="Proteomes" id="UP000327013">
    <property type="component" value="Chromosome 1"/>
</dbReference>
<dbReference type="GO" id="GO:0048564">
    <property type="term" value="P:photosystem I assembly"/>
    <property type="evidence" value="ECO:0007669"/>
    <property type="project" value="InterPro"/>
</dbReference>
<dbReference type="EMBL" id="CM017321">
    <property type="protein sequence ID" value="KAE7996436.1"/>
    <property type="molecule type" value="Genomic_DNA"/>
</dbReference>
<evidence type="ECO:0000313" key="3">
    <source>
        <dbReference type="Proteomes" id="UP000327013"/>
    </source>
</evidence>
<dbReference type="PANTHER" id="PTHR33672">
    <property type="entry name" value="YCF3-INTERACTING PROTEIN 1, CHLOROPLASTIC"/>
    <property type="match status" value="1"/>
</dbReference>
<dbReference type="InterPro" id="IPR040340">
    <property type="entry name" value="CEST/Y3IP1"/>
</dbReference>
<feature type="region of interest" description="Disordered" evidence="1">
    <location>
        <begin position="1"/>
        <end position="39"/>
    </location>
</feature>
<organism evidence="2 3">
    <name type="scientific">Carpinus fangiana</name>
    <dbReference type="NCBI Taxonomy" id="176857"/>
    <lineage>
        <taxon>Eukaryota</taxon>
        <taxon>Viridiplantae</taxon>
        <taxon>Streptophyta</taxon>
        <taxon>Embryophyta</taxon>
        <taxon>Tracheophyta</taxon>
        <taxon>Spermatophyta</taxon>
        <taxon>Magnoliopsida</taxon>
        <taxon>eudicotyledons</taxon>
        <taxon>Gunneridae</taxon>
        <taxon>Pentapetalae</taxon>
        <taxon>rosids</taxon>
        <taxon>fabids</taxon>
        <taxon>Fagales</taxon>
        <taxon>Betulaceae</taxon>
        <taxon>Carpinus</taxon>
    </lineage>
</organism>
<dbReference type="GO" id="GO:0080183">
    <property type="term" value="P:response to photooxidative stress"/>
    <property type="evidence" value="ECO:0007669"/>
    <property type="project" value="InterPro"/>
</dbReference>
<gene>
    <name evidence="2" type="ORF">FH972_001162</name>
</gene>
<accession>A0A5N6QB36</accession>
<evidence type="ECO:0000256" key="1">
    <source>
        <dbReference type="SAM" id="MobiDB-lite"/>
    </source>
</evidence>
<evidence type="ECO:0000313" key="2">
    <source>
        <dbReference type="EMBL" id="KAE7996436.1"/>
    </source>
</evidence>
<feature type="region of interest" description="Disordered" evidence="1">
    <location>
        <begin position="51"/>
        <end position="75"/>
    </location>
</feature>
<dbReference type="GO" id="GO:0009535">
    <property type="term" value="C:chloroplast thylakoid membrane"/>
    <property type="evidence" value="ECO:0007669"/>
    <property type="project" value="InterPro"/>
</dbReference>
<name>A0A5N6QB36_9ROSI</name>
<dbReference type="OrthoDB" id="1880037at2759"/>
<sequence length="234" mass="25763">MLKKMGRKESKVTPGQATDPAYHDHHDQHSAADHKQPAGIFQLQRNKSCGEGRAIAPPDELTLRLPKTNKNDGGDPREKGFKCGILCLFWPAFGRGKKKEEAVVVTMEDVVSRTVSLEKFECGSWASSAICRSSEEAGDSKHLYFDLPMELIRSGVIDDANSPVTAAFVFDKDHRKGILKKHGSTTRAAATKSDESSGRHVRFSTSCPESPVFCISPRLLKAREDFSAFLEAQS</sequence>
<reference evidence="2 3" key="1">
    <citation type="submission" date="2019-06" db="EMBL/GenBank/DDBJ databases">
        <title>A chromosomal-level reference genome of Carpinus fangiana (Coryloideae, Betulaceae).</title>
        <authorList>
            <person name="Yang X."/>
            <person name="Wang Z."/>
            <person name="Zhang L."/>
            <person name="Hao G."/>
            <person name="Liu J."/>
            <person name="Yang Y."/>
        </authorList>
    </citation>
    <scope>NUCLEOTIDE SEQUENCE [LARGE SCALE GENOMIC DNA]</scope>
    <source>
        <strain evidence="2">Cfa_2016G</strain>
        <tissue evidence="2">Leaf</tissue>
    </source>
</reference>
<protein>
    <submittedName>
        <fullName evidence="2">Uncharacterized protein</fullName>
    </submittedName>
</protein>
<dbReference type="PANTHER" id="PTHR33672:SF24">
    <property type="entry name" value="OS01G0798600 PROTEIN"/>
    <property type="match status" value="1"/>
</dbReference>